<dbReference type="AlphaFoldDB" id="A0A6C0BET9"/>
<accession>A0A6C0BET9</accession>
<proteinExistence type="predicted"/>
<protein>
    <submittedName>
        <fullName evidence="1">Uncharacterized protein</fullName>
    </submittedName>
</protein>
<name>A0A6C0BET9_9ZZZZ</name>
<reference evidence="1" key="1">
    <citation type="journal article" date="2020" name="Nature">
        <title>Giant virus diversity and host interactions through global metagenomics.</title>
        <authorList>
            <person name="Schulz F."/>
            <person name="Roux S."/>
            <person name="Paez-Espino D."/>
            <person name="Jungbluth S."/>
            <person name="Walsh D.A."/>
            <person name="Denef V.J."/>
            <person name="McMahon K.D."/>
            <person name="Konstantinidis K.T."/>
            <person name="Eloe-Fadrosh E.A."/>
            <person name="Kyrpides N.C."/>
            <person name="Woyke T."/>
        </authorList>
    </citation>
    <scope>NUCLEOTIDE SEQUENCE</scope>
    <source>
        <strain evidence="1">GVMAG-M-3300010354-11</strain>
    </source>
</reference>
<organism evidence="1">
    <name type="scientific">viral metagenome</name>
    <dbReference type="NCBI Taxonomy" id="1070528"/>
    <lineage>
        <taxon>unclassified sequences</taxon>
        <taxon>metagenomes</taxon>
        <taxon>organismal metagenomes</taxon>
    </lineage>
</organism>
<dbReference type="EMBL" id="MN739140">
    <property type="protein sequence ID" value="QHS90570.1"/>
    <property type="molecule type" value="Genomic_DNA"/>
</dbReference>
<evidence type="ECO:0000313" key="1">
    <source>
        <dbReference type="EMBL" id="QHS90570.1"/>
    </source>
</evidence>
<sequence>MSWTRIHTDSCNYKQNLSENVSQLSYMLDPIKFEHCSKCRNELGLVGGTSVGVPTGNMVDLENNLIGIDRPNTRCPTYKYLPRDDNVVQGKEYIKPVQHPEVDVNMMQLRPCQMFSYHEIPQPPLMHQSICPRR</sequence>